<dbReference type="InterPro" id="IPR025737">
    <property type="entry name" value="FApF"/>
</dbReference>
<protein>
    <submittedName>
        <fullName evidence="2">Transporter</fullName>
    </submittedName>
</protein>
<feature type="signal peptide" evidence="1">
    <location>
        <begin position="1"/>
        <end position="21"/>
    </location>
</feature>
<evidence type="ECO:0000313" key="2">
    <source>
        <dbReference type="EMBL" id="USI71689.1"/>
    </source>
</evidence>
<feature type="chain" id="PRO_5046368299" evidence="1">
    <location>
        <begin position="22"/>
        <end position="271"/>
    </location>
</feature>
<gene>
    <name evidence="2" type="ORF">LHA26_10155</name>
</gene>
<organism evidence="2 3">
    <name type="scientific">Sphingomonas morindae</name>
    <dbReference type="NCBI Taxonomy" id="1541170"/>
    <lineage>
        <taxon>Bacteria</taxon>
        <taxon>Pseudomonadati</taxon>
        <taxon>Pseudomonadota</taxon>
        <taxon>Alphaproteobacteria</taxon>
        <taxon>Sphingomonadales</taxon>
        <taxon>Sphingomonadaceae</taxon>
        <taxon>Sphingomonas</taxon>
    </lineage>
</organism>
<dbReference type="Proteomes" id="UP001056937">
    <property type="component" value="Chromosome 1"/>
</dbReference>
<proteinExistence type="predicted"/>
<name>A0ABY4X483_9SPHN</name>
<accession>A0ABY4X483</accession>
<evidence type="ECO:0000313" key="3">
    <source>
        <dbReference type="Proteomes" id="UP001056937"/>
    </source>
</evidence>
<sequence>MGRWGTLFGCGVAFLATAAAAEDSNADRLCSERPGLTTSACITAPGRLQTETALADWTLDRSQGERDDSVLIGDTLVRYGVGGKTEIRFGWTPFGIDRDRAADGSVEHAHRVGDATVGVKTSLVERKSDNGLAVSMIATASLPVGRQPIGAGDWGFSFLLPITYRTSKTVSIQATPMAAAAVDDDGRGRHARYGSAVEIEYALSDAVKTDVSAQILRDDDPDPSVRGTPALASVALSWQPSHNTQLDLGTNVGLNRAAPDAEVYAGISHRF</sequence>
<dbReference type="Pfam" id="PF13557">
    <property type="entry name" value="Phenol_MetA_deg"/>
    <property type="match status" value="1"/>
</dbReference>
<evidence type="ECO:0000256" key="1">
    <source>
        <dbReference type="SAM" id="SignalP"/>
    </source>
</evidence>
<dbReference type="RefSeq" id="WP_252165502.1">
    <property type="nucleotide sequence ID" value="NZ_CP084930.1"/>
</dbReference>
<keyword evidence="1" id="KW-0732">Signal</keyword>
<dbReference type="EMBL" id="CP084930">
    <property type="protein sequence ID" value="USI71689.1"/>
    <property type="molecule type" value="Genomic_DNA"/>
</dbReference>
<keyword evidence="3" id="KW-1185">Reference proteome</keyword>
<reference evidence="2" key="1">
    <citation type="journal article" date="2022" name="Toxins">
        <title>Genomic Analysis of Sphingopyxis sp. USTB-05 for Biodegrading Cyanobacterial Hepatotoxins.</title>
        <authorList>
            <person name="Liu C."/>
            <person name="Xu Q."/>
            <person name="Zhao Z."/>
            <person name="Zhang H."/>
            <person name="Liu X."/>
            <person name="Yin C."/>
            <person name="Liu Y."/>
            <person name="Yan H."/>
        </authorList>
    </citation>
    <scope>NUCLEOTIDE SEQUENCE</scope>
    <source>
        <strain evidence="2">NBD5</strain>
    </source>
</reference>